<sequence length="121" mass="13630">MEYKKKLSRTFGYGPSPETRANRRSLAAIRRHNTSHFLSLQLMDLSKKRAASAHTHTTKLEASQKCFNSSRTREKSSHSENFLLFPTITCLSNGSGSLESIPSESSSNPAVRPDQQRHLRL</sequence>
<feature type="region of interest" description="Disordered" evidence="1">
    <location>
        <begin position="1"/>
        <end position="22"/>
    </location>
</feature>
<dbReference type="Proteomes" id="UP000499080">
    <property type="component" value="Unassembled WGS sequence"/>
</dbReference>
<accession>A0A4Y2LRT0</accession>
<evidence type="ECO:0000313" key="2">
    <source>
        <dbReference type="EMBL" id="GBN17535.1"/>
    </source>
</evidence>
<protein>
    <submittedName>
        <fullName evidence="2">Uncharacterized protein</fullName>
    </submittedName>
</protein>
<gene>
    <name evidence="2" type="ORF">AVEN_133094_1</name>
</gene>
<name>A0A4Y2LRT0_ARAVE</name>
<dbReference type="AlphaFoldDB" id="A0A4Y2LRT0"/>
<evidence type="ECO:0000256" key="1">
    <source>
        <dbReference type="SAM" id="MobiDB-lite"/>
    </source>
</evidence>
<proteinExistence type="predicted"/>
<feature type="compositionally biased region" description="Low complexity" evidence="1">
    <location>
        <begin position="95"/>
        <end position="107"/>
    </location>
</feature>
<feature type="region of interest" description="Disordered" evidence="1">
    <location>
        <begin position="50"/>
        <end position="79"/>
    </location>
</feature>
<dbReference type="EMBL" id="BGPR01200882">
    <property type="protein sequence ID" value="GBN17535.1"/>
    <property type="molecule type" value="Genomic_DNA"/>
</dbReference>
<organism evidence="2 3">
    <name type="scientific">Araneus ventricosus</name>
    <name type="common">Orbweaver spider</name>
    <name type="synonym">Epeira ventricosa</name>
    <dbReference type="NCBI Taxonomy" id="182803"/>
    <lineage>
        <taxon>Eukaryota</taxon>
        <taxon>Metazoa</taxon>
        <taxon>Ecdysozoa</taxon>
        <taxon>Arthropoda</taxon>
        <taxon>Chelicerata</taxon>
        <taxon>Arachnida</taxon>
        <taxon>Araneae</taxon>
        <taxon>Araneomorphae</taxon>
        <taxon>Entelegynae</taxon>
        <taxon>Araneoidea</taxon>
        <taxon>Araneidae</taxon>
        <taxon>Araneus</taxon>
    </lineage>
</organism>
<feature type="region of interest" description="Disordered" evidence="1">
    <location>
        <begin position="95"/>
        <end position="121"/>
    </location>
</feature>
<keyword evidence="3" id="KW-1185">Reference proteome</keyword>
<reference evidence="2 3" key="1">
    <citation type="journal article" date="2019" name="Sci. Rep.">
        <title>Orb-weaving spider Araneus ventricosus genome elucidates the spidroin gene catalogue.</title>
        <authorList>
            <person name="Kono N."/>
            <person name="Nakamura H."/>
            <person name="Ohtoshi R."/>
            <person name="Moran D.A.P."/>
            <person name="Shinohara A."/>
            <person name="Yoshida Y."/>
            <person name="Fujiwara M."/>
            <person name="Mori M."/>
            <person name="Tomita M."/>
            <person name="Arakawa K."/>
        </authorList>
    </citation>
    <scope>NUCLEOTIDE SEQUENCE [LARGE SCALE GENOMIC DNA]</scope>
</reference>
<comment type="caution">
    <text evidence="2">The sequence shown here is derived from an EMBL/GenBank/DDBJ whole genome shotgun (WGS) entry which is preliminary data.</text>
</comment>
<evidence type="ECO:0000313" key="3">
    <source>
        <dbReference type="Proteomes" id="UP000499080"/>
    </source>
</evidence>